<dbReference type="Proteomes" id="UP000076623">
    <property type="component" value="Chromosome"/>
</dbReference>
<name>A0A160IK94_9BACL</name>
<evidence type="ECO:0000313" key="2">
    <source>
        <dbReference type="Proteomes" id="UP000076623"/>
    </source>
</evidence>
<dbReference type="EMBL" id="CP015378">
    <property type="protein sequence ID" value="ANC76287.1"/>
    <property type="molecule type" value="Genomic_DNA"/>
</dbReference>
<dbReference type="RefSeq" id="WP_066392194.1">
    <property type="nucleotide sequence ID" value="NZ_CP015378.1"/>
</dbReference>
<evidence type="ECO:0000313" key="1">
    <source>
        <dbReference type="EMBL" id="ANC76287.1"/>
    </source>
</evidence>
<gene>
    <name evidence="1" type="ORF">ABE65_005480</name>
</gene>
<keyword evidence="2" id="KW-1185">Reference proteome</keyword>
<dbReference type="AlphaFoldDB" id="A0A160IK94"/>
<protein>
    <recommendedName>
        <fullName evidence="3">Nudix hydrolase domain-containing protein</fullName>
    </recommendedName>
</protein>
<proteinExistence type="predicted"/>
<dbReference type="STRING" id="1221500.ABE65_005480"/>
<sequence>MKPAILQVISKPLKIVLDNHPIQLPESFLSEVNTFWSRYNHDNRFTNGEVFHIHEVKETDREMILYLKSSNYAHYLYSVKTDICLHACRVIYGAGLVETSDSYLVFGAMNELTAYPGRLQCVGGGLNRSDLHGNQFKLQDSVLREMTEELGIHIDCVKACSIRFLKTGGDYDFIAVLFHIELELTRDQLMDKYNEFSKDLLANGEETEFVELILVMNEPDVLDAFIQHNHRPSVDYLIPLLKQLK</sequence>
<accession>A0A160IK94</accession>
<dbReference type="SUPFAM" id="SSF55811">
    <property type="entry name" value="Nudix"/>
    <property type="match status" value="1"/>
</dbReference>
<dbReference type="KEGG" id="fpn:ABE65_005480"/>
<reference evidence="1 2" key="1">
    <citation type="submission" date="2016-04" db="EMBL/GenBank/DDBJ databases">
        <title>Complete genome sequence of Fictibacillus phosphorivorans G25-29, a strain toxic to nematodes.</title>
        <authorList>
            <person name="Zheng Z."/>
        </authorList>
    </citation>
    <scope>NUCLEOTIDE SEQUENCE [LARGE SCALE GENOMIC DNA]</scope>
    <source>
        <strain evidence="1 2">G25-29</strain>
    </source>
</reference>
<organism evidence="1 2">
    <name type="scientific">Fictibacillus phosphorivorans</name>
    <dbReference type="NCBI Taxonomy" id="1221500"/>
    <lineage>
        <taxon>Bacteria</taxon>
        <taxon>Bacillati</taxon>
        <taxon>Bacillota</taxon>
        <taxon>Bacilli</taxon>
        <taxon>Bacillales</taxon>
        <taxon>Fictibacillaceae</taxon>
        <taxon>Fictibacillus</taxon>
    </lineage>
</organism>
<evidence type="ECO:0008006" key="3">
    <source>
        <dbReference type="Google" id="ProtNLM"/>
    </source>
</evidence>
<dbReference type="InterPro" id="IPR015797">
    <property type="entry name" value="NUDIX_hydrolase-like_dom_sf"/>
</dbReference>